<reference evidence="1 2" key="1">
    <citation type="submission" date="2020-08" db="EMBL/GenBank/DDBJ databases">
        <title>Sequencing the genomes of 1000 actinobacteria strains.</title>
        <authorList>
            <person name="Klenk H.-P."/>
        </authorList>
    </citation>
    <scope>NUCLEOTIDE SEQUENCE [LARGE SCALE GENOMIC DNA]</scope>
    <source>
        <strain evidence="1 2">DSM 43851</strain>
    </source>
</reference>
<proteinExistence type="predicted"/>
<dbReference type="Proteomes" id="UP000585638">
    <property type="component" value="Unassembled WGS sequence"/>
</dbReference>
<sequence length="67" mass="7367">MAVIGNKVCDRDDLDFLRGQVGDDLLCWLGRSPHVRSAERGRVLPISALEQKNLAAQVDPDFVPVGH</sequence>
<dbReference type="RefSeq" id="WP_376776059.1">
    <property type="nucleotide sequence ID" value="NZ_BAAAWY010000043.1"/>
</dbReference>
<comment type="caution">
    <text evidence="1">The sequence shown here is derived from an EMBL/GenBank/DDBJ whole genome shotgun (WGS) entry which is preliminary data.</text>
</comment>
<gene>
    <name evidence="1" type="ORF">BJ998_008698</name>
</gene>
<evidence type="ECO:0000313" key="2">
    <source>
        <dbReference type="Proteomes" id="UP000585638"/>
    </source>
</evidence>
<dbReference type="AlphaFoldDB" id="A0A7W9KT41"/>
<evidence type="ECO:0000313" key="1">
    <source>
        <dbReference type="EMBL" id="MBB5897439.1"/>
    </source>
</evidence>
<dbReference type="EMBL" id="JACHIR010000003">
    <property type="protein sequence ID" value="MBB5897439.1"/>
    <property type="molecule type" value="Genomic_DNA"/>
</dbReference>
<name>A0A7W9KT41_9PSEU</name>
<organism evidence="1 2">
    <name type="scientific">Kutzneria kofuensis</name>
    <dbReference type="NCBI Taxonomy" id="103725"/>
    <lineage>
        <taxon>Bacteria</taxon>
        <taxon>Bacillati</taxon>
        <taxon>Actinomycetota</taxon>
        <taxon>Actinomycetes</taxon>
        <taxon>Pseudonocardiales</taxon>
        <taxon>Pseudonocardiaceae</taxon>
        <taxon>Kutzneria</taxon>
    </lineage>
</organism>
<accession>A0A7W9KT41</accession>
<protein>
    <submittedName>
        <fullName evidence="1">Uncharacterized protein</fullName>
    </submittedName>
</protein>
<keyword evidence="2" id="KW-1185">Reference proteome</keyword>